<dbReference type="SUPFAM" id="SSF52540">
    <property type="entry name" value="P-loop containing nucleoside triphosphate hydrolases"/>
    <property type="match status" value="2"/>
</dbReference>
<evidence type="ECO:0000256" key="4">
    <source>
        <dbReference type="ARBA" id="ARBA00022840"/>
    </source>
</evidence>
<dbReference type="Proteomes" id="UP000078390">
    <property type="component" value="Unassembled WGS sequence"/>
</dbReference>
<name>A0A179D3M9_9BACT</name>
<dbReference type="InterPro" id="IPR014001">
    <property type="entry name" value="Helicase_ATP-bd"/>
</dbReference>
<feature type="domain" description="Helicase C-terminal" evidence="7">
    <location>
        <begin position="405"/>
        <end position="618"/>
    </location>
</feature>
<dbReference type="PATRIC" id="fig|999894.6.peg.1258"/>
<dbReference type="AlphaFoldDB" id="A0A179D3M9"/>
<dbReference type="GO" id="GO:0004386">
    <property type="term" value="F:helicase activity"/>
    <property type="evidence" value="ECO:0007669"/>
    <property type="project" value="UniProtKB-KW"/>
</dbReference>
<dbReference type="SMART" id="SM00490">
    <property type="entry name" value="HELICc"/>
    <property type="match status" value="1"/>
</dbReference>
<keyword evidence="2" id="KW-0378">Hydrolase</keyword>
<dbReference type="InterPro" id="IPR027417">
    <property type="entry name" value="P-loop_NTPase"/>
</dbReference>
<dbReference type="PROSITE" id="PS51194">
    <property type="entry name" value="HELICASE_CTER"/>
    <property type="match status" value="1"/>
</dbReference>
<dbReference type="STRING" id="999894.TDIS_1261"/>
<dbReference type="Gene3D" id="3.40.50.300">
    <property type="entry name" value="P-loop containing nucleotide triphosphate hydrolases"/>
    <property type="match status" value="1"/>
</dbReference>
<accession>A0A179D3M9</accession>
<dbReference type="SMART" id="SM00487">
    <property type="entry name" value="DEXDc"/>
    <property type="match status" value="1"/>
</dbReference>
<dbReference type="PROSITE" id="PS51192">
    <property type="entry name" value="HELICASE_ATP_BIND_1"/>
    <property type="match status" value="1"/>
</dbReference>
<dbReference type="OrthoDB" id="9814088at2"/>
<dbReference type="GO" id="GO:0005524">
    <property type="term" value="F:ATP binding"/>
    <property type="evidence" value="ECO:0007669"/>
    <property type="project" value="UniProtKB-KW"/>
</dbReference>
<organism evidence="8 9">
    <name type="scientific">Thermosulfurimonas dismutans</name>
    <dbReference type="NCBI Taxonomy" id="999894"/>
    <lineage>
        <taxon>Bacteria</taxon>
        <taxon>Pseudomonadati</taxon>
        <taxon>Thermodesulfobacteriota</taxon>
        <taxon>Thermodesulfobacteria</taxon>
        <taxon>Thermodesulfobacteriales</taxon>
        <taxon>Thermodesulfobacteriaceae</taxon>
        <taxon>Thermosulfurimonas</taxon>
    </lineage>
</organism>
<dbReference type="InterPro" id="IPR049730">
    <property type="entry name" value="SNF2/RAD54-like_C"/>
</dbReference>
<evidence type="ECO:0000313" key="8">
    <source>
        <dbReference type="EMBL" id="OAQ20646.1"/>
    </source>
</evidence>
<dbReference type="Pfam" id="PF00176">
    <property type="entry name" value="SNF2-rel_dom"/>
    <property type="match status" value="1"/>
</dbReference>
<dbReference type="CDD" id="cd18793">
    <property type="entry name" value="SF2_C_SNF"/>
    <property type="match status" value="1"/>
</dbReference>
<dbReference type="RefSeq" id="WP_068670442.1">
    <property type="nucleotide sequence ID" value="NZ_LWLG01000008.1"/>
</dbReference>
<keyword evidence="3 8" id="KW-0347">Helicase</keyword>
<evidence type="ECO:0000256" key="5">
    <source>
        <dbReference type="SAM" id="Coils"/>
    </source>
</evidence>
<dbReference type="CDD" id="cd18011">
    <property type="entry name" value="DEXDc_RapA"/>
    <property type="match status" value="1"/>
</dbReference>
<evidence type="ECO:0000259" key="6">
    <source>
        <dbReference type="PROSITE" id="PS51192"/>
    </source>
</evidence>
<protein>
    <submittedName>
        <fullName evidence="8">Helicase (Snf2/Rad54 family)</fullName>
    </submittedName>
</protein>
<keyword evidence="9" id="KW-1185">Reference proteome</keyword>
<feature type="domain" description="Helicase ATP-binding" evidence="6">
    <location>
        <begin position="47"/>
        <end position="213"/>
    </location>
</feature>
<keyword evidence="4" id="KW-0067">ATP-binding</keyword>
<comment type="caution">
    <text evidence="8">The sequence shown here is derived from an EMBL/GenBank/DDBJ whole genome shotgun (WGS) entry which is preliminary data.</text>
</comment>
<evidence type="ECO:0000313" key="9">
    <source>
        <dbReference type="Proteomes" id="UP000078390"/>
    </source>
</evidence>
<dbReference type="PANTHER" id="PTHR10799">
    <property type="entry name" value="SNF2/RAD54 HELICASE FAMILY"/>
    <property type="match status" value="1"/>
</dbReference>
<dbReference type="InterPro" id="IPR057342">
    <property type="entry name" value="DEXDc_RapA"/>
</dbReference>
<dbReference type="InterPro" id="IPR038718">
    <property type="entry name" value="SNF2-like_sf"/>
</dbReference>
<evidence type="ECO:0000256" key="2">
    <source>
        <dbReference type="ARBA" id="ARBA00022801"/>
    </source>
</evidence>
<dbReference type="GO" id="GO:0016787">
    <property type="term" value="F:hydrolase activity"/>
    <property type="evidence" value="ECO:0007669"/>
    <property type="project" value="UniProtKB-KW"/>
</dbReference>
<dbReference type="InterPro" id="IPR001650">
    <property type="entry name" value="Helicase_C-like"/>
</dbReference>
<evidence type="ECO:0000256" key="3">
    <source>
        <dbReference type="ARBA" id="ARBA00022806"/>
    </source>
</evidence>
<reference evidence="8 9" key="1">
    <citation type="submission" date="2016-04" db="EMBL/GenBank/DDBJ databases">
        <title>Genome analysis of Thermosulfurimonas dismutans, the first thermophilic sulfur-disproportionating bacterium of the phylum Thermodesulfobacteria.</title>
        <authorList>
            <person name="Mardanov A.V."/>
            <person name="Beletsky A.V."/>
            <person name="Kadnikov V.V."/>
            <person name="Slobodkin A.I."/>
            <person name="Ravin N.V."/>
        </authorList>
    </citation>
    <scope>NUCLEOTIDE SEQUENCE [LARGE SCALE GENOMIC DNA]</scope>
    <source>
        <strain evidence="8 9">S95</strain>
    </source>
</reference>
<dbReference type="EMBL" id="LWLG01000008">
    <property type="protein sequence ID" value="OAQ20646.1"/>
    <property type="molecule type" value="Genomic_DNA"/>
</dbReference>
<keyword evidence="5" id="KW-0175">Coiled coil</keyword>
<keyword evidence="1" id="KW-0547">Nucleotide-binding</keyword>
<dbReference type="Pfam" id="PF00271">
    <property type="entry name" value="Helicase_C"/>
    <property type="match status" value="1"/>
</dbReference>
<feature type="coiled-coil region" evidence="5">
    <location>
        <begin position="862"/>
        <end position="926"/>
    </location>
</feature>
<dbReference type="InterPro" id="IPR000330">
    <property type="entry name" value="SNF2_N"/>
</dbReference>
<evidence type="ECO:0000259" key="7">
    <source>
        <dbReference type="PROSITE" id="PS51194"/>
    </source>
</evidence>
<dbReference type="Gene3D" id="3.40.50.10810">
    <property type="entry name" value="Tandem AAA-ATPase domain"/>
    <property type="match status" value="1"/>
</dbReference>
<gene>
    <name evidence="8" type="ORF">TDIS_1261</name>
</gene>
<proteinExistence type="predicted"/>
<evidence type="ECO:0000256" key="1">
    <source>
        <dbReference type="ARBA" id="ARBA00022741"/>
    </source>
</evidence>
<sequence>MITDYHAKYYAYAIKQRSSQELTRLSHSLFDAAVDLNPHQIEAALFALRSPISKGVILADEVGLGKTIEAGLVLCQFWAERKRKLLIICPASIRKQWSLELEEKFFLPTIILDAKSFKESMAQGNPNPFDCDRIVITSMHYASRMAHYIRAVNWDLVVIDEAHKLRNLYRPSNRIGQNIKFALEDRPKILLTATPLQNSLLELYGLSLLIDERIFGDLKAFRAQYMGRNGNLLELRERLQKFCYRTLRRQVTEYIRYTERRLITQPFTPSDDEQGLYEAISSYLQREDTYAFPKRHRHLMILIARKLLASSPRAVAAMLEALRDRLIELRDGLKEKDDSDLLERILNEEELESELIEEDTEPEEELSTEEIDLQKLEAEISELDSLIRWAKSIGIDSKARALLKALEIGFKKMEEMGAARKAVIFTESRRTQQFLKDFLEANGYAGRIVTFSGTNTDPESHRIYEKWLEVNAGTGRITGNKQVDIRTALIEHFRDYAEILIATEAGAEGINLQFCSLVINYDLPWNPQRIEQRIGRCHRYGQKFDVVVINFLNQRNAADQRVYELLTEKFRLFTGLFGASDEVLGAIESGVDFEKRVLEIYQTCRTPEEIDEAFRKLQKELDEKIKSTLAETRRKLLEHFDEEVHERLKLRLSETEQYLDRLSRMFWGLTKNILKDCAKFDDKSLSFELYRSPIEGIPLGRYYLKTSQSSKKIGARFLYRFSHPLGEYVLNEGQKLPTPPMHVIFDITNHPARITVIENLKGQSGWIHLQRLVIESFQKEEYLLFSGVTDEGQSLDQEICEKLFLCGGEVEGPVQIPQEVAKRLEAETERHVQATIARSLEENNRYFQEAREQLEKWADDMILAAEQELNQTKEQIKALRRQARLAATLEEQHKIQRKLQELERKKRRLRQKIFDIEDEILAKRDELIEQLERRLRQKTYREPLFTIRWSVI</sequence>